<dbReference type="Pfam" id="PF09339">
    <property type="entry name" value="HTH_IclR"/>
    <property type="match status" value="1"/>
</dbReference>
<dbReference type="GO" id="GO:0003677">
    <property type="term" value="F:DNA binding"/>
    <property type="evidence" value="ECO:0007669"/>
    <property type="project" value="UniProtKB-KW"/>
</dbReference>
<evidence type="ECO:0000259" key="5">
    <source>
        <dbReference type="PROSITE" id="PS51078"/>
    </source>
</evidence>
<dbReference type="RefSeq" id="WP_349279413.1">
    <property type="nucleotide sequence ID" value="NZ_CBCSCU010000005.1"/>
</dbReference>
<dbReference type="AlphaFoldDB" id="A0AAU7LRF8"/>
<dbReference type="PANTHER" id="PTHR30136:SF8">
    <property type="entry name" value="TRANSCRIPTIONAL REGULATORY PROTEIN"/>
    <property type="match status" value="1"/>
</dbReference>
<dbReference type="PROSITE" id="PS51077">
    <property type="entry name" value="HTH_ICLR"/>
    <property type="match status" value="1"/>
</dbReference>
<evidence type="ECO:0000256" key="2">
    <source>
        <dbReference type="ARBA" id="ARBA00023125"/>
    </source>
</evidence>
<dbReference type="GO" id="GO:0045892">
    <property type="term" value="P:negative regulation of DNA-templated transcription"/>
    <property type="evidence" value="ECO:0007669"/>
    <property type="project" value="TreeGrafter"/>
</dbReference>
<evidence type="ECO:0000256" key="3">
    <source>
        <dbReference type="ARBA" id="ARBA00023163"/>
    </source>
</evidence>
<dbReference type="Pfam" id="PF01614">
    <property type="entry name" value="IclR_C"/>
    <property type="match status" value="1"/>
</dbReference>
<dbReference type="InterPro" id="IPR029016">
    <property type="entry name" value="GAF-like_dom_sf"/>
</dbReference>
<keyword evidence="1" id="KW-0805">Transcription regulation</keyword>
<dbReference type="InterPro" id="IPR050707">
    <property type="entry name" value="HTH_MetabolicPath_Reg"/>
</dbReference>
<sequence length="276" mass="29480">MRIDENDSPDEPKEQRSVQSIEIGGRLLLALAEQSTPMTLKDLAAQAGLSASRAHPYLVSFGRLRLIEQDAVTGRYALGAAALQVGLSCLHQLDPLKVATPIAEALALGIDQTVAIAVWANFGPTIVRYIEASQPLHVSMRMGTVMSILGTATGRAFAATLPRQQLEQAMLGALGDEPRRLDRSTVKDVAQEIQAIQAELRQHGVVRAAGRPIPGVNAFSAAAFDHEGKAALVITALGHEDNFPADWDSDVARAVRQAAADVSLRLGYRPKEAIAL</sequence>
<evidence type="ECO:0000259" key="4">
    <source>
        <dbReference type="PROSITE" id="PS51077"/>
    </source>
</evidence>
<reference evidence="6" key="1">
    <citation type="submission" date="2024-05" db="EMBL/GenBank/DDBJ databases">
        <authorList>
            <person name="Bunk B."/>
            <person name="Swiderski J."/>
            <person name="Sproer C."/>
            <person name="Thiel V."/>
        </authorList>
    </citation>
    <scope>NUCLEOTIDE SEQUENCE</scope>
    <source>
        <strain evidence="6">DSM 17735</strain>
    </source>
</reference>
<dbReference type="Gene3D" id="1.10.10.10">
    <property type="entry name" value="Winged helix-like DNA-binding domain superfamily/Winged helix DNA-binding domain"/>
    <property type="match status" value="1"/>
</dbReference>
<dbReference type="SUPFAM" id="SSF46785">
    <property type="entry name" value="Winged helix' DNA-binding domain"/>
    <property type="match status" value="1"/>
</dbReference>
<organism evidence="6">
    <name type="scientific">Polaromonas hydrogenivorans</name>
    <dbReference type="NCBI Taxonomy" id="335476"/>
    <lineage>
        <taxon>Bacteria</taxon>
        <taxon>Pseudomonadati</taxon>
        <taxon>Pseudomonadota</taxon>
        <taxon>Betaproteobacteria</taxon>
        <taxon>Burkholderiales</taxon>
        <taxon>Comamonadaceae</taxon>
        <taxon>Polaromonas</taxon>
    </lineage>
</organism>
<dbReference type="InterPro" id="IPR036390">
    <property type="entry name" value="WH_DNA-bd_sf"/>
</dbReference>
<dbReference type="SUPFAM" id="SSF55781">
    <property type="entry name" value="GAF domain-like"/>
    <property type="match status" value="1"/>
</dbReference>
<dbReference type="Gene3D" id="3.30.450.40">
    <property type="match status" value="1"/>
</dbReference>
<evidence type="ECO:0000313" key="6">
    <source>
        <dbReference type="EMBL" id="XBP70217.1"/>
    </source>
</evidence>
<dbReference type="PANTHER" id="PTHR30136">
    <property type="entry name" value="HELIX-TURN-HELIX TRANSCRIPTIONAL REGULATOR, ICLR FAMILY"/>
    <property type="match status" value="1"/>
</dbReference>
<feature type="domain" description="IclR-ED" evidence="5">
    <location>
        <begin position="81"/>
        <end position="268"/>
    </location>
</feature>
<dbReference type="SMART" id="SM00346">
    <property type="entry name" value="HTH_ICLR"/>
    <property type="match status" value="1"/>
</dbReference>
<dbReference type="GO" id="GO:0003700">
    <property type="term" value="F:DNA-binding transcription factor activity"/>
    <property type="evidence" value="ECO:0007669"/>
    <property type="project" value="TreeGrafter"/>
</dbReference>
<feature type="domain" description="HTH iclR-type" evidence="4">
    <location>
        <begin position="18"/>
        <end position="80"/>
    </location>
</feature>
<dbReference type="InterPro" id="IPR014757">
    <property type="entry name" value="Tscrpt_reg_IclR_C"/>
</dbReference>
<protein>
    <submittedName>
        <fullName evidence="6">IclR family transcriptional regulator</fullName>
    </submittedName>
</protein>
<dbReference type="EMBL" id="CP157675">
    <property type="protein sequence ID" value="XBP70217.1"/>
    <property type="molecule type" value="Genomic_DNA"/>
</dbReference>
<dbReference type="PROSITE" id="PS51078">
    <property type="entry name" value="ICLR_ED"/>
    <property type="match status" value="1"/>
</dbReference>
<evidence type="ECO:0000256" key="1">
    <source>
        <dbReference type="ARBA" id="ARBA00023015"/>
    </source>
</evidence>
<proteinExistence type="predicted"/>
<accession>A0AAU7LRF8</accession>
<name>A0AAU7LRF8_9BURK</name>
<keyword evidence="3" id="KW-0804">Transcription</keyword>
<keyword evidence="2" id="KW-0238">DNA-binding</keyword>
<dbReference type="InterPro" id="IPR005471">
    <property type="entry name" value="Tscrpt_reg_IclR_N"/>
</dbReference>
<gene>
    <name evidence="6" type="ORF">ABLV49_20515</name>
</gene>
<dbReference type="InterPro" id="IPR036388">
    <property type="entry name" value="WH-like_DNA-bd_sf"/>
</dbReference>